<dbReference type="GO" id="GO:0005886">
    <property type="term" value="C:plasma membrane"/>
    <property type="evidence" value="ECO:0007669"/>
    <property type="project" value="UniProtKB-SubCell"/>
</dbReference>
<dbReference type="PANTHER" id="PTHR36321">
    <property type="entry name" value="CLASSICAL ARABINOGALACTAN PROTEIN 9"/>
    <property type="match status" value="1"/>
</dbReference>
<evidence type="ECO:0000256" key="8">
    <source>
        <dbReference type="ARBA" id="ARBA00023288"/>
    </source>
</evidence>
<comment type="caution">
    <text evidence="13">The sequence shown here is derived from an EMBL/GenBank/DDBJ whole genome shotgun (WGS) entry which is preliminary data.</text>
</comment>
<dbReference type="Proteomes" id="UP000593560">
    <property type="component" value="Unassembled WGS sequence"/>
</dbReference>
<feature type="region of interest" description="Disordered" evidence="11">
    <location>
        <begin position="23"/>
        <end position="102"/>
    </location>
</feature>
<proteinExistence type="inferred from homology"/>
<dbReference type="OrthoDB" id="10628199at2759"/>
<organism evidence="13 14">
    <name type="scientific">Gossypium harknessii</name>
    <dbReference type="NCBI Taxonomy" id="34285"/>
    <lineage>
        <taxon>Eukaryota</taxon>
        <taxon>Viridiplantae</taxon>
        <taxon>Streptophyta</taxon>
        <taxon>Embryophyta</taxon>
        <taxon>Tracheophyta</taxon>
        <taxon>Spermatophyta</taxon>
        <taxon>Magnoliopsida</taxon>
        <taxon>eudicotyledons</taxon>
        <taxon>Gunneridae</taxon>
        <taxon>Pentapetalae</taxon>
        <taxon>rosids</taxon>
        <taxon>malvids</taxon>
        <taxon>Malvales</taxon>
        <taxon>Malvaceae</taxon>
        <taxon>Malvoideae</taxon>
        <taxon>Gossypium</taxon>
    </lineage>
</organism>
<dbReference type="GO" id="GO:0098552">
    <property type="term" value="C:side of membrane"/>
    <property type="evidence" value="ECO:0007669"/>
    <property type="project" value="UniProtKB-KW"/>
</dbReference>
<feature type="compositionally biased region" description="Polar residues" evidence="11">
    <location>
        <begin position="55"/>
        <end position="66"/>
    </location>
</feature>
<feature type="chain" id="PRO_5029454401" evidence="12">
    <location>
        <begin position="22"/>
        <end position="144"/>
    </location>
</feature>
<keyword evidence="6" id="KW-0472">Membrane</keyword>
<comment type="similarity">
    <text evidence="10">Belongs to the classical AGP family.</text>
</comment>
<keyword evidence="2" id="KW-1003">Cell membrane</keyword>
<reference evidence="13 14" key="1">
    <citation type="journal article" date="2019" name="Genome Biol. Evol.">
        <title>Insights into the evolution of the New World diploid cottons (Gossypium, subgenus Houzingenia) based on genome sequencing.</title>
        <authorList>
            <person name="Grover C.E."/>
            <person name="Arick M.A. 2nd"/>
            <person name="Thrash A."/>
            <person name="Conover J.L."/>
            <person name="Sanders W.S."/>
            <person name="Peterson D.G."/>
            <person name="Frelichowski J.E."/>
            <person name="Scheffler J.A."/>
            <person name="Scheffler B.E."/>
            <person name="Wendel J.F."/>
        </authorList>
    </citation>
    <scope>NUCLEOTIDE SEQUENCE [LARGE SCALE GENOMIC DNA]</scope>
    <source>
        <strain evidence="13">0</strain>
        <tissue evidence="13">Leaf</tissue>
    </source>
</reference>
<name>A0A7J9GNE5_9ROSI</name>
<dbReference type="AlphaFoldDB" id="A0A7J9GNE5"/>
<evidence type="ECO:0000313" key="14">
    <source>
        <dbReference type="Proteomes" id="UP000593560"/>
    </source>
</evidence>
<accession>A0A7J9GNE5</accession>
<evidence type="ECO:0000256" key="5">
    <source>
        <dbReference type="ARBA" id="ARBA00022974"/>
    </source>
</evidence>
<evidence type="ECO:0000256" key="1">
    <source>
        <dbReference type="ARBA" id="ARBA00004609"/>
    </source>
</evidence>
<dbReference type="InterPro" id="IPR044959">
    <property type="entry name" value="AGP"/>
</dbReference>
<evidence type="ECO:0000256" key="9">
    <source>
        <dbReference type="ARBA" id="ARBA00025294"/>
    </source>
</evidence>
<dbReference type="EMBL" id="JABFAD010000005">
    <property type="protein sequence ID" value="MBA0799070.1"/>
    <property type="molecule type" value="Genomic_DNA"/>
</dbReference>
<keyword evidence="4 12" id="KW-0732">Signal</keyword>
<sequence>MALSRFVYLITLALLFCSVIAQSPTPSPVSSPKKSPSTPTPISSPPTISAPSPSEVPSATTPSPATVESPPSPSALSPNASPTSISEPPAGAPGPAENSGVRFGAAGSVVVGVLMVAMLSERGIGAIVLDQNGGKKESDEKGYQ</sequence>
<evidence type="ECO:0000256" key="11">
    <source>
        <dbReference type="SAM" id="MobiDB-lite"/>
    </source>
</evidence>
<evidence type="ECO:0000256" key="4">
    <source>
        <dbReference type="ARBA" id="ARBA00022729"/>
    </source>
</evidence>
<feature type="compositionally biased region" description="Low complexity" evidence="11">
    <location>
        <begin position="28"/>
        <end position="37"/>
    </location>
</feature>
<evidence type="ECO:0000256" key="6">
    <source>
        <dbReference type="ARBA" id="ARBA00023136"/>
    </source>
</evidence>
<evidence type="ECO:0000256" key="12">
    <source>
        <dbReference type="SAM" id="SignalP"/>
    </source>
</evidence>
<feature type="signal peptide" evidence="12">
    <location>
        <begin position="1"/>
        <end position="21"/>
    </location>
</feature>
<keyword evidence="5" id="KW-0654">Proteoglycan</keyword>
<evidence type="ECO:0000256" key="2">
    <source>
        <dbReference type="ARBA" id="ARBA00022475"/>
    </source>
</evidence>
<comment type="subcellular location">
    <subcellularLocation>
        <location evidence="1">Cell membrane</location>
        <topology evidence="1">Lipid-anchor</topology>
        <topology evidence="1">GPI-anchor</topology>
    </subcellularLocation>
</comment>
<keyword evidence="3" id="KW-0336">GPI-anchor</keyword>
<comment type="function">
    <text evidence="9">Proteoglycan that seems to be implicated in diverse developmental roles such as differentiation, cell-cell recognition, embryogenesis and programmed cell death.</text>
</comment>
<keyword evidence="7" id="KW-0325">Glycoprotein</keyword>
<evidence type="ECO:0000256" key="3">
    <source>
        <dbReference type="ARBA" id="ARBA00022622"/>
    </source>
</evidence>
<evidence type="ECO:0000256" key="7">
    <source>
        <dbReference type="ARBA" id="ARBA00023180"/>
    </source>
</evidence>
<protein>
    <submittedName>
        <fullName evidence="13">Uncharacterized protein</fullName>
    </submittedName>
</protein>
<dbReference type="PANTHER" id="PTHR36321:SF2">
    <property type="entry name" value="CLASSICAL ARABINOGALACTAN PROTEIN 1"/>
    <property type="match status" value="1"/>
</dbReference>
<keyword evidence="8" id="KW-0449">Lipoprotein</keyword>
<keyword evidence="14" id="KW-1185">Reference proteome</keyword>
<gene>
    <name evidence="13" type="ORF">Gohar_009605</name>
</gene>
<evidence type="ECO:0000256" key="10">
    <source>
        <dbReference type="ARBA" id="ARBA00025756"/>
    </source>
</evidence>
<evidence type="ECO:0000313" key="13">
    <source>
        <dbReference type="EMBL" id="MBA0799070.1"/>
    </source>
</evidence>